<gene>
    <name evidence="1" type="ORF">EJK80_02420</name>
</gene>
<evidence type="ECO:0000313" key="2">
    <source>
        <dbReference type="Proteomes" id="UP000318080"/>
    </source>
</evidence>
<reference evidence="1 2" key="1">
    <citation type="submission" date="2019-06" db="EMBL/GenBank/DDBJ databases">
        <title>Draft genome of C. phoceense Strain 272.</title>
        <authorList>
            <person name="Pacheco L.G.C."/>
            <person name="Barberis C.M."/>
            <person name="Almuzara M.N."/>
            <person name="Traglia G.M."/>
            <person name="Santos C.S."/>
            <person name="Rocha D.J.P.G."/>
            <person name="Aguiar E.R.G.R."/>
            <person name="Vay C.A."/>
        </authorList>
    </citation>
    <scope>NUCLEOTIDE SEQUENCE [LARGE SCALE GENOMIC DNA]</scope>
    <source>
        <strain evidence="1 2">272</strain>
    </source>
</reference>
<sequence>MSRTYITRAEALAKYPITERGLSRLVDAGRLRRYQDMTDHRRVLYRRHELETALRQPTPAEEVAA</sequence>
<accession>A0A540R9N8</accession>
<proteinExistence type="predicted"/>
<dbReference type="AlphaFoldDB" id="A0A540R9N8"/>
<evidence type="ECO:0008006" key="3">
    <source>
        <dbReference type="Google" id="ProtNLM"/>
    </source>
</evidence>
<organism evidence="1 2">
    <name type="scientific">Corynebacterium phoceense</name>
    <dbReference type="NCBI Taxonomy" id="1686286"/>
    <lineage>
        <taxon>Bacteria</taxon>
        <taxon>Bacillati</taxon>
        <taxon>Actinomycetota</taxon>
        <taxon>Actinomycetes</taxon>
        <taxon>Mycobacteriales</taxon>
        <taxon>Corynebacteriaceae</taxon>
        <taxon>Corynebacterium</taxon>
    </lineage>
</organism>
<keyword evidence="2" id="KW-1185">Reference proteome</keyword>
<dbReference type="RefSeq" id="WP_070593974.1">
    <property type="nucleotide sequence ID" value="NZ_VHIR01000002.1"/>
</dbReference>
<dbReference type="Proteomes" id="UP000318080">
    <property type="component" value="Unassembled WGS sequence"/>
</dbReference>
<comment type="caution">
    <text evidence="1">The sequence shown here is derived from an EMBL/GenBank/DDBJ whole genome shotgun (WGS) entry which is preliminary data.</text>
</comment>
<protein>
    <recommendedName>
        <fullName evidence="3">Helix-turn-helix domain-containing protein</fullName>
    </recommendedName>
</protein>
<evidence type="ECO:0000313" key="1">
    <source>
        <dbReference type="EMBL" id="TQE44452.1"/>
    </source>
</evidence>
<dbReference type="EMBL" id="VHIR01000002">
    <property type="protein sequence ID" value="TQE44452.1"/>
    <property type="molecule type" value="Genomic_DNA"/>
</dbReference>
<name>A0A540R9N8_9CORY</name>